<reference evidence="8" key="1">
    <citation type="journal article" date="2014" name="Nat. Commun.">
        <title>The rainbow trout genome provides novel insights into evolution after whole-genome duplication in vertebrates.</title>
        <authorList>
            <person name="Berthelot C."/>
            <person name="Brunet F."/>
            <person name="Chalopin D."/>
            <person name="Juanchich A."/>
            <person name="Bernard M."/>
            <person name="Noel B."/>
            <person name="Bento P."/>
            <person name="Da Silva C."/>
            <person name="Labadie K."/>
            <person name="Alberti A."/>
            <person name="Aury J.M."/>
            <person name="Louis A."/>
            <person name="Dehais P."/>
            <person name="Bardou P."/>
            <person name="Montfort J."/>
            <person name="Klopp C."/>
            <person name="Cabau C."/>
            <person name="Gaspin C."/>
            <person name="Thorgaard G.H."/>
            <person name="Boussaha M."/>
            <person name="Quillet E."/>
            <person name="Guyomard R."/>
            <person name="Galiana D."/>
            <person name="Bobe J."/>
            <person name="Volff J.N."/>
            <person name="Genet C."/>
            <person name="Wincker P."/>
            <person name="Jaillon O."/>
            <person name="Roest Crollius H."/>
            <person name="Guiguen Y."/>
        </authorList>
    </citation>
    <scope>NUCLEOTIDE SEQUENCE [LARGE SCALE GENOMIC DNA]</scope>
</reference>
<accession>A0A060XN21</accession>
<proteinExistence type="predicted"/>
<evidence type="ECO:0000256" key="4">
    <source>
        <dbReference type="ARBA" id="ARBA00022989"/>
    </source>
</evidence>
<comment type="subcellular location">
    <subcellularLocation>
        <location evidence="1">Membrane</location>
        <topology evidence="1">Multi-pass membrane protein</topology>
    </subcellularLocation>
</comment>
<dbReference type="Pfam" id="PF00662">
    <property type="entry name" value="Proton_antipo_N"/>
    <property type="match status" value="1"/>
</dbReference>
<keyword evidence="4" id="KW-1133">Transmembrane helix</keyword>
<dbReference type="STRING" id="8022.A0A060XN21"/>
<reference evidence="8" key="2">
    <citation type="submission" date="2014-03" db="EMBL/GenBank/DDBJ databases">
        <authorList>
            <person name="Genoscope - CEA"/>
        </authorList>
    </citation>
    <scope>NUCLEOTIDE SEQUENCE</scope>
</reference>
<keyword evidence="3" id="KW-0812">Transmembrane</keyword>
<gene>
    <name evidence="8" type="ORF">GSONMT00039388001</name>
</gene>
<dbReference type="PANTHER" id="PTHR42829:SF2">
    <property type="entry name" value="NADH-UBIQUINONE OXIDOREDUCTASE CHAIN 5"/>
    <property type="match status" value="1"/>
</dbReference>
<feature type="domain" description="NADH-Ubiquinone oxidoreductase (complex I) chain 5 N-terminal" evidence="7">
    <location>
        <begin position="25"/>
        <end position="76"/>
    </location>
</feature>
<protein>
    <recommendedName>
        <fullName evidence="2">NADH-ubiquinone oxidoreductase chain 5</fullName>
    </recommendedName>
    <alternativeName>
        <fullName evidence="6">NADH dehydrogenase subunit 5</fullName>
    </alternativeName>
</protein>
<dbReference type="GO" id="GO:0008137">
    <property type="term" value="F:NADH dehydrogenase (ubiquinone) activity"/>
    <property type="evidence" value="ECO:0007669"/>
    <property type="project" value="InterPro"/>
</dbReference>
<dbReference type="Proteomes" id="UP000193380">
    <property type="component" value="Unassembled WGS sequence"/>
</dbReference>
<dbReference type="EMBL" id="FR905666">
    <property type="protein sequence ID" value="CDQ80846.1"/>
    <property type="molecule type" value="Genomic_DNA"/>
</dbReference>
<dbReference type="GO" id="GO:0015990">
    <property type="term" value="P:electron transport coupled proton transport"/>
    <property type="evidence" value="ECO:0007669"/>
    <property type="project" value="TreeGrafter"/>
</dbReference>
<dbReference type="GO" id="GO:0003954">
    <property type="term" value="F:NADH dehydrogenase activity"/>
    <property type="evidence" value="ECO:0007669"/>
    <property type="project" value="TreeGrafter"/>
</dbReference>
<evidence type="ECO:0000313" key="8">
    <source>
        <dbReference type="EMBL" id="CDQ80846.1"/>
    </source>
</evidence>
<organism evidence="8 9">
    <name type="scientific">Oncorhynchus mykiss</name>
    <name type="common">Rainbow trout</name>
    <name type="synonym">Salmo gairdneri</name>
    <dbReference type="NCBI Taxonomy" id="8022"/>
    <lineage>
        <taxon>Eukaryota</taxon>
        <taxon>Metazoa</taxon>
        <taxon>Chordata</taxon>
        <taxon>Craniata</taxon>
        <taxon>Vertebrata</taxon>
        <taxon>Euteleostomi</taxon>
        <taxon>Actinopterygii</taxon>
        <taxon>Neopterygii</taxon>
        <taxon>Teleostei</taxon>
        <taxon>Protacanthopterygii</taxon>
        <taxon>Salmoniformes</taxon>
        <taxon>Salmonidae</taxon>
        <taxon>Salmoninae</taxon>
        <taxon>Oncorhynchus</taxon>
    </lineage>
</organism>
<evidence type="ECO:0000259" key="7">
    <source>
        <dbReference type="Pfam" id="PF00662"/>
    </source>
</evidence>
<dbReference type="InterPro" id="IPR003945">
    <property type="entry name" value="NU5C-like"/>
</dbReference>
<evidence type="ECO:0000256" key="2">
    <source>
        <dbReference type="ARBA" id="ARBA00021096"/>
    </source>
</evidence>
<dbReference type="PANTHER" id="PTHR42829">
    <property type="entry name" value="NADH-UBIQUINONE OXIDOREDUCTASE CHAIN 5"/>
    <property type="match status" value="1"/>
</dbReference>
<evidence type="ECO:0000313" key="9">
    <source>
        <dbReference type="Proteomes" id="UP000193380"/>
    </source>
</evidence>
<evidence type="ECO:0000256" key="1">
    <source>
        <dbReference type="ARBA" id="ARBA00004141"/>
    </source>
</evidence>
<evidence type="ECO:0000256" key="6">
    <source>
        <dbReference type="ARBA" id="ARBA00031027"/>
    </source>
</evidence>
<dbReference type="PaxDb" id="8022-A0A060XN21"/>
<name>A0A060XN21_ONCMY</name>
<dbReference type="GO" id="GO:0042773">
    <property type="term" value="P:ATP synthesis coupled electron transport"/>
    <property type="evidence" value="ECO:0007669"/>
    <property type="project" value="InterPro"/>
</dbReference>
<dbReference type="InterPro" id="IPR001516">
    <property type="entry name" value="Proton_antipo_N"/>
</dbReference>
<sequence>MVTHGLWFGGLLDVLPNSLKRRWRWFLVEKLTFIINYTLDSVSIHHFTPIALHGTWSILQFASGYMHTDPNMNRYFKYLLFLAATVDLLTANNMIQLFIG</sequence>
<evidence type="ECO:0000256" key="5">
    <source>
        <dbReference type="ARBA" id="ARBA00023136"/>
    </source>
</evidence>
<evidence type="ECO:0000256" key="3">
    <source>
        <dbReference type="ARBA" id="ARBA00022692"/>
    </source>
</evidence>
<keyword evidence="5" id="KW-0472">Membrane</keyword>
<dbReference type="GO" id="GO:0016020">
    <property type="term" value="C:membrane"/>
    <property type="evidence" value="ECO:0007669"/>
    <property type="project" value="UniProtKB-SubCell"/>
</dbReference>
<dbReference type="AlphaFoldDB" id="A0A060XN21"/>